<dbReference type="GO" id="GO:0016787">
    <property type="term" value="F:hydrolase activity"/>
    <property type="evidence" value="ECO:0007669"/>
    <property type="project" value="UniProtKB-KW"/>
</dbReference>
<dbReference type="PANTHER" id="PTHR12418:SF19">
    <property type="entry name" value="ACYL-COENZYME A THIOESTERASE THEM4"/>
    <property type="match status" value="1"/>
</dbReference>
<feature type="compositionally biased region" description="Basic and acidic residues" evidence="24">
    <location>
        <begin position="1"/>
        <end position="15"/>
    </location>
</feature>
<evidence type="ECO:0000256" key="11">
    <source>
        <dbReference type="ARBA" id="ARBA00023136"/>
    </source>
</evidence>
<keyword evidence="10" id="KW-0443">Lipid metabolism</keyword>
<feature type="region of interest" description="Disordered" evidence="24">
    <location>
        <begin position="1"/>
        <end position="96"/>
    </location>
</feature>
<dbReference type="Gene3D" id="3.10.129.10">
    <property type="entry name" value="Hotdog Thioesterase"/>
    <property type="match status" value="1"/>
</dbReference>
<dbReference type="PANTHER" id="PTHR12418">
    <property type="entry name" value="ACYL-COENZYME A THIOESTERASE THEM4"/>
    <property type="match status" value="1"/>
</dbReference>
<evidence type="ECO:0000256" key="12">
    <source>
        <dbReference type="ARBA" id="ARBA00023273"/>
    </source>
</evidence>
<evidence type="ECO:0000256" key="6">
    <source>
        <dbReference type="ARBA" id="ARBA00022703"/>
    </source>
</evidence>
<dbReference type="InterPro" id="IPR006683">
    <property type="entry name" value="Thioestr_dom"/>
</dbReference>
<evidence type="ECO:0000256" key="2">
    <source>
        <dbReference type="ARBA" id="ARBA00004496"/>
    </source>
</evidence>
<name>A0A3L8QXM9_STRRN</name>
<keyword evidence="6" id="KW-0053">Apoptosis</keyword>
<sequence length="291" mass="31193">MDDHDEDNDGVHGKPLEFPTGTADSGGHRDGRASPPENGHPCCLCSCGEPGRRGATPERRPVPGPPASGRRPRLPEAVSPESGRMPRTGLPSGSGTWLDPDIPVTGGGPGYGAVVESLRDLLDGFAAASPDEETVRALADAFAAWSKRLERHRVGERQQVFGRRRDLHGRGQVMAPKFAAEESDERSVKGTVTFGRYFLGGNGAVHGGAIPLLFDEVMGRLSNTAGRSQSRTAFLHTDFRSVTPVGVPLSVRAWFESEEGRKRFIRAEIRDGDTLCAESHGLFLALLPGQP</sequence>
<keyword evidence="11" id="KW-0472">Membrane</keyword>
<gene>
    <name evidence="26" type="ORF">D3C57_145440</name>
</gene>
<evidence type="ECO:0000256" key="22">
    <source>
        <dbReference type="ARBA" id="ARBA00048074"/>
    </source>
</evidence>
<feature type="domain" description="Thioesterase" evidence="25">
    <location>
        <begin position="202"/>
        <end position="274"/>
    </location>
</feature>
<feature type="compositionally biased region" description="Basic and acidic residues" evidence="24">
    <location>
        <begin position="50"/>
        <end position="61"/>
    </location>
</feature>
<evidence type="ECO:0000256" key="3">
    <source>
        <dbReference type="ARBA" id="ARBA00004632"/>
    </source>
</evidence>
<evidence type="ECO:0000256" key="10">
    <source>
        <dbReference type="ARBA" id="ARBA00023098"/>
    </source>
</evidence>
<evidence type="ECO:0000256" key="20">
    <source>
        <dbReference type="ARBA" id="ARBA00047734"/>
    </source>
</evidence>
<comment type="catalytic activity">
    <reaction evidence="23">
        <text>tetradecanoyl-CoA + H2O = tetradecanoate + CoA + H(+)</text>
        <dbReference type="Rhea" id="RHEA:40119"/>
        <dbReference type="ChEBI" id="CHEBI:15377"/>
        <dbReference type="ChEBI" id="CHEBI:15378"/>
        <dbReference type="ChEBI" id="CHEBI:30807"/>
        <dbReference type="ChEBI" id="CHEBI:57287"/>
        <dbReference type="ChEBI" id="CHEBI:57385"/>
    </reaction>
    <physiologicalReaction direction="left-to-right" evidence="23">
        <dbReference type="Rhea" id="RHEA:40120"/>
    </physiologicalReaction>
</comment>
<comment type="subcellular location">
    <subcellularLocation>
        <location evidence="3">Cell projection</location>
        <location evidence="3">Ruffle membrane</location>
    </subcellularLocation>
    <subcellularLocation>
        <location evidence="2">Cytoplasm</location>
    </subcellularLocation>
    <subcellularLocation>
        <location evidence="1">Membrane</location>
        <topology evidence="1">Peripheral membrane protein</topology>
    </subcellularLocation>
</comment>
<proteinExistence type="inferred from homology"/>
<evidence type="ECO:0000259" key="25">
    <source>
        <dbReference type="Pfam" id="PF03061"/>
    </source>
</evidence>
<evidence type="ECO:0000256" key="15">
    <source>
        <dbReference type="ARBA" id="ARBA00038456"/>
    </source>
</evidence>
<protein>
    <recommendedName>
        <fullName evidence="17">Acyl-coenzyme A thioesterase THEM4</fullName>
        <ecNumber evidence="16">3.1.2.2</ecNumber>
    </recommendedName>
    <alternativeName>
        <fullName evidence="18">Thioesterase superfamily member 4</fullName>
    </alternativeName>
</protein>
<dbReference type="InterPro" id="IPR029069">
    <property type="entry name" value="HotDog_dom_sf"/>
</dbReference>
<dbReference type="STRING" id="1343740.M271_49345"/>
<evidence type="ECO:0000256" key="9">
    <source>
        <dbReference type="ARBA" id="ARBA00022946"/>
    </source>
</evidence>
<evidence type="ECO:0000256" key="18">
    <source>
        <dbReference type="ARBA" id="ARBA00043210"/>
    </source>
</evidence>
<comment type="catalytic activity">
    <reaction evidence="13">
        <text>(5Z,8Z,11Z,14Z)-eicosatetraenoyl-CoA + H2O = (5Z,8Z,11Z,14Z)-eicosatetraenoate + CoA + H(+)</text>
        <dbReference type="Rhea" id="RHEA:40151"/>
        <dbReference type="ChEBI" id="CHEBI:15377"/>
        <dbReference type="ChEBI" id="CHEBI:15378"/>
        <dbReference type="ChEBI" id="CHEBI:32395"/>
        <dbReference type="ChEBI" id="CHEBI:57287"/>
        <dbReference type="ChEBI" id="CHEBI:57368"/>
    </reaction>
    <physiologicalReaction direction="left-to-right" evidence="13">
        <dbReference type="Rhea" id="RHEA:40152"/>
    </physiologicalReaction>
</comment>
<evidence type="ECO:0000313" key="27">
    <source>
        <dbReference type="Proteomes" id="UP000281594"/>
    </source>
</evidence>
<comment type="catalytic activity">
    <reaction evidence="21">
        <text>decanoyl-CoA + H2O = decanoate + CoA + H(+)</text>
        <dbReference type="Rhea" id="RHEA:40059"/>
        <dbReference type="ChEBI" id="CHEBI:15377"/>
        <dbReference type="ChEBI" id="CHEBI:15378"/>
        <dbReference type="ChEBI" id="CHEBI:27689"/>
        <dbReference type="ChEBI" id="CHEBI:57287"/>
        <dbReference type="ChEBI" id="CHEBI:61430"/>
    </reaction>
    <physiologicalReaction direction="left-to-right" evidence="21">
        <dbReference type="Rhea" id="RHEA:40060"/>
    </physiologicalReaction>
</comment>
<evidence type="ECO:0000256" key="5">
    <source>
        <dbReference type="ARBA" id="ARBA00022490"/>
    </source>
</evidence>
<reference evidence="26 27" key="1">
    <citation type="journal article" date="2018" name="J. Biol. Chem.">
        <title>Discovery of the actinoplanic acid pathway in Streptomyces rapamycinicus reveals a genetically conserved synergism with rapamycin.</title>
        <authorList>
            <person name="Mrak P."/>
            <person name="Krastel P."/>
            <person name="Pivk Lukancic P."/>
            <person name="Tao J."/>
            <person name="Pistorius D."/>
            <person name="Moore C.M."/>
        </authorList>
    </citation>
    <scope>NUCLEOTIDE SEQUENCE [LARGE SCALE GENOMIC DNA]</scope>
    <source>
        <strain evidence="26 27">NRRL 5491</strain>
    </source>
</reference>
<dbReference type="Pfam" id="PF03061">
    <property type="entry name" value="4HBT"/>
    <property type="match status" value="1"/>
</dbReference>
<organism evidence="26 27">
    <name type="scientific">Streptomyces rapamycinicus (strain ATCC 29253 / DSM 41530 / NRRL 5491 / AYB-994)</name>
    <name type="common">Streptomyces hygroscopicus (strain ATCC 29253)</name>
    <dbReference type="NCBI Taxonomy" id="1343740"/>
    <lineage>
        <taxon>Bacteria</taxon>
        <taxon>Bacillati</taxon>
        <taxon>Actinomycetota</taxon>
        <taxon>Actinomycetes</taxon>
        <taxon>Kitasatosporales</taxon>
        <taxon>Streptomycetaceae</taxon>
        <taxon>Streptomyces</taxon>
        <taxon>Streptomyces violaceusniger group</taxon>
    </lineage>
</organism>
<evidence type="ECO:0000256" key="23">
    <source>
        <dbReference type="ARBA" id="ARBA00048180"/>
    </source>
</evidence>
<evidence type="ECO:0000256" key="1">
    <source>
        <dbReference type="ARBA" id="ARBA00004170"/>
    </source>
</evidence>
<evidence type="ECO:0000256" key="13">
    <source>
        <dbReference type="ARBA" id="ARBA00035852"/>
    </source>
</evidence>
<evidence type="ECO:0000256" key="7">
    <source>
        <dbReference type="ARBA" id="ARBA00022801"/>
    </source>
</evidence>
<evidence type="ECO:0000256" key="21">
    <source>
        <dbReference type="ARBA" id="ARBA00047969"/>
    </source>
</evidence>
<evidence type="ECO:0000256" key="14">
    <source>
        <dbReference type="ARBA" id="ARBA00037002"/>
    </source>
</evidence>
<dbReference type="EMBL" id="QYCY01000004">
    <property type="protein sequence ID" value="RLV71933.1"/>
    <property type="molecule type" value="Genomic_DNA"/>
</dbReference>
<keyword evidence="4" id="KW-1003">Cell membrane</keyword>
<comment type="similarity">
    <text evidence="15">Belongs to the THEM4/THEM5 thioesterase family.</text>
</comment>
<dbReference type="SUPFAM" id="SSF54637">
    <property type="entry name" value="Thioesterase/thiol ester dehydrase-isomerase"/>
    <property type="match status" value="1"/>
</dbReference>
<keyword evidence="7" id="KW-0378">Hydrolase</keyword>
<comment type="caution">
    <text evidence="26">The sequence shown here is derived from an EMBL/GenBank/DDBJ whole genome shotgun (WGS) entry which is preliminary data.</text>
</comment>
<evidence type="ECO:0000313" key="26">
    <source>
        <dbReference type="EMBL" id="RLV71933.1"/>
    </source>
</evidence>
<evidence type="ECO:0000256" key="16">
    <source>
        <dbReference type="ARBA" id="ARBA00038848"/>
    </source>
</evidence>
<dbReference type="GO" id="GO:0006631">
    <property type="term" value="P:fatty acid metabolic process"/>
    <property type="evidence" value="ECO:0007669"/>
    <property type="project" value="UniProtKB-KW"/>
</dbReference>
<keyword evidence="9" id="KW-0809">Transit peptide</keyword>
<dbReference type="CDD" id="cd03443">
    <property type="entry name" value="PaaI_thioesterase"/>
    <property type="match status" value="1"/>
</dbReference>
<comment type="catalytic activity">
    <reaction evidence="20">
        <text>hexadecanoyl-CoA + H2O = hexadecanoate + CoA + H(+)</text>
        <dbReference type="Rhea" id="RHEA:16645"/>
        <dbReference type="ChEBI" id="CHEBI:7896"/>
        <dbReference type="ChEBI" id="CHEBI:15377"/>
        <dbReference type="ChEBI" id="CHEBI:15378"/>
        <dbReference type="ChEBI" id="CHEBI:57287"/>
        <dbReference type="ChEBI" id="CHEBI:57379"/>
        <dbReference type="EC" id="3.1.2.2"/>
    </reaction>
    <physiologicalReaction direction="left-to-right" evidence="20">
        <dbReference type="Rhea" id="RHEA:16646"/>
    </physiologicalReaction>
</comment>
<keyword evidence="8" id="KW-0276">Fatty acid metabolism</keyword>
<comment type="catalytic activity">
    <reaction evidence="14">
        <text>(9Z)-octadecenoyl-CoA + H2O = (9Z)-octadecenoate + CoA + H(+)</text>
        <dbReference type="Rhea" id="RHEA:40139"/>
        <dbReference type="ChEBI" id="CHEBI:15377"/>
        <dbReference type="ChEBI" id="CHEBI:15378"/>
        <dbReference type="ChEBI" id="CHEBI:30823"/>
        <dbReference type="ChEBI" id="CHEBI:57287"/>
        <dbReference type="ChEBI" id="CHEBI:57387"/>
    </reaction>
    <physiologicalReaction direction="left-to-right" evidence="14">
        <dbReference type="Rhea" id="RHEA:40140"/>
    </physiologicalReaction>
</comment>
<keyword evidence="12" id="KW-0966">Cell projection</keyword>
<dbReference type="AlphaFoldDB" id="A0A3L8QXM9"/>
<dbReference type="GO" id="GO:0005737">
    <property type="term" value="C:cytoplasm"/>
    <property type="evidence" value="ECO:0007669"/>
    <property type="project" value="UniProtKB-SubCell"/>
</dbReference>
<comment type="catalytic activity">
    <reaction evidence="19">
        <text>octanoyl-CoA + H2O = octanoate + CoA + H(+)</text>
        <dbReference type="Rhea" id="RHEA:30143"/>
        <dbReference type="ChEBI" id="CHEBI:15377"/>
        <dbReference type="ChEBI" id="CHEBI:15378"/>
        <dbReference type="ChEBI" id="CHEBI:25646"/>
        <dbReference type="ChEBI" id="CHEBI:57287"/>
        <dbReference type="ChEBI" id="CHEBI:57386"/>
    </reaction>
    <physiologicalReaction direction="left-to-right" evidence="19">
        <dbReference type="Rhea" id="RHEA:30144"/>
    </physiologicalReaction>
</comment>
<dbReference type="Proteomes" id="UP000281594">
    <property type="component" value="Unassembled WGS sequence"/>
</dbReference>
<dbReference type="GO" id="GO:0016020">
    <property type="term" value="C:membrane"/>
    <property type="evidence" value="ECO:0007669"/>
    <property type="project" value="UniProtKB-SubCell"/>
</dbReference>
<accession>A0A3L8QXM9</accession>
<dbReference type="EC" id="3.1.2.2" evidence="16"/>
<keyword evidence="5" id="KW-0963">Cytoplasm</keyword>
<evidence type="ECO:0000256" key="8">
    <source>
        <dbReference type="ARBA" id="ARBA00022832"/>
    </source>
</evidence>
<dbReference type="InterPro" id="IPR052365">
    <property type="entry name" value="THEM4/THEM5_acyl-CoA_thioest"/>
</dbReference>
<comment type="catalytic activity">
    <reaction evidence="22">
        <text>dodecanoyl-CoA + H2O = dodecanoate + CoA + H(+)</text>
        <dbReference type="Rhea" id="RHEA:30135"/>
        <dbReference type="ChEBI" id="CHEBI:15377"/>
        <dbReference type="ChEBI" id="CHEBI:15378"/>
        <dbReference type="ChEBI" id="CHEBI:18262"/>
        <dbReference type="ChEBI" id="CHEBI:57287"/>
        <dbReference type="ChEBI" id="CHEBI:57375"/>
    </reaction>
    <physiologicalReaction direction="left-to-right" evidence="22">
        <dbReference type="Rhea" id="RHEA:30136"/>
    </physiologicalReaction>
</comment>
<evidence type="ECO:0000256" key="24">
    <source>
        <dbReference type="SAM" id="MobiDB-lite"/>
    </source>
</evidence>
<evidence type="ECO:0000256" key="19">
    <source>
        <dbReference type="ARBA" id="ARBA00047588"/>
    </source>
</evidence>
<evidence type="ECO:0000256" key="17">
    <source>
        <dbReference type="ARBA" id="ARBA00040123"/>
    </source>
</evidence>
<evidence type="ECO:0000256" key="4">
    <source>
        <dbReference type="ARBA" id="ARBA00022475"/>
    </source>
</evidence>